<keyword evidence="2" id="KW-1133">Transmembrane helix</keyword>
<accession>A0ABP3CLH4</accession>
<feature type="transmembrane region" description="Helical" evidence="2">
    <location>
        <begin position="42"/>
        <end position="62"/>
    </location>
</feature>
<evidence type="ECO:0000313" key="4">
    <source>
        <dbReference type="Proteomes" id="UP001500416"/>
    </source>
</evidence>
<name>A0ABP3CLH4_9PSEU</name>
<comment type="caution">
    <text evidence="3">The sequence shown here is derived from an EMBL/GenBank/DDBJ whole genome shotgun (WGS) entry which is preliminary data.</text>
</comment>
<protein>
    <submittedName>
        <fullName evidence="3">Membrane protein</fullName>
    </submittedName>
</protein>
<evidence type="ECO:0000313" key="3">
    <source>
        <dbReference type="EMBL" id="GAA0209213.1"/>
    </source>
</evidence>
<gene>
    <name evidence="3" type="ORF">GCM10010492_03630</name>
</gene>
<feature type="transmembrane region" description="Helical" evidence="2">
    <location>
        <begin position="20"/>
        <end position="36"/>
    </location>
</feature>
<evidence type="ECO:0000256" key="2">
    <source>
        <dbReference type="SAM" id="Phobius"/>
    </source>
</evidence>
<feature type="transmembrane region" description="Helical" evidence="2">
    <location>
        <begin position="74"/>
        <end position="96"/>
    </location>
</feature>
<feature type="region of interest" description="Disordered" evidence="1">
    <location>
        <begin position="149"/>
        <end position="170"/>
    </location>
</feature>
<sequence>MDIKNPYESPTTFALHRAEYLVAFAITIVLMIVHFTEINWIAAIGLFLYIDVFGYIPGAIAYRRSKDGRIPKFYYVLYNTMHSFITCGVVVGLWMLIFGPEWALLAVAFHVFGDRGVFGNFLKPFGLPFEPEDSPRYQQLVDLMRRRSQSDRVPAPVEDDVTAVPAQAAH</sequence>
<reference evidence="4" key="1">
    <citation type="journal article" date="2019" name="Int. J. Syst. Evol. Microbiol.">
        <title>The Global Catalogue of Microorganisms (GCM) 10K type strain sequencing project: providing services to taxonomists for standard genome sequencing and annotation.</title>
        <authorList>
            <consortium name="The Broad Institute Genomics Platform"/>
            <consortium name="The Broad Institute Genome Sequencing Center for Infectious Disease"/>
            <person name="Wu L."/>
            <person name="Ma J."/>
        </authorList>
    </citation>
    <scope>NUCLEOTIDE SEQUENCE [LARGE SCALE GENOMIC DNA]</scope>
    <source>
        <strain evidence="4">JCM 3380</strain>
    </source>
</reference>
<dbReference type="RefSeq" id="WP_343931773.1">
    <property type="nucleotide sequence ID" value="NZ_BAAABU010000001.1"/>
</dbReference>
<keyword evidence="2" id="KW-0472">Membrane</keyword>
<keyword evidence="4" id="KW-1185">Reference proteome</keyword>
<dbReference type="EMBL" id="BAAABU010000001">
    <property type="protein sequence ID" value="GAA0209213.1"/>
    <property type="molecule type" value="Genomic_DNA"/>
</dbReference>
<dbReference type="Proteomes" id="UP001500416">
    <property type="component" value="Unassembled WGS sequence"/>
</dbReference>
<evidence type="ECO:0000256" key="1">
    <source>
        <dbReference type="SAM" id="MobiDB-lite"/>
    </source>
</evidence>
<organism evidence="3 4">
    <name type="scientific">Saccharothrix mutabilis subsp. mutabilis</name>
    <dbReference type="NCBI Taxonomy" id="66855"/>
    <lineage>
        <taxon>Bacteria</taxon>
        <taxon>Bacillati</taxon>
        <taxon>Actinomycetota</taxon>
        <taxon>Actinomycetes</taxon>
        <taxon>Pseudonocardiales</taxon>
        <taxon>Pseudonocardiaceae</taxon>
        <taxon>Saccharothrix</taxon>
    </lineage>
</organism>
<keyword evidence="2" id="KW-0812">Transmembrane</keyword>
<proteinExistence type="predicted"/>